<feature type="domain" description="Inner membrane protein YqiJ OB-fold" evidence="2">
    <location>
        <begin position="133"/>
        <end position="195"/>
    </location>
</feature>
<comment type="caution">
    <text evidence="4">The sequence shown here is derived from an EMBL/GenBank/DDBJ whole genome shotgun (WGS) entry which is preliminary data.</text>
</comment>
<dbReference type="Pfam" id="PF21001">
    <property type="entry name" value="YqiJ_N"/>
    <property type="match status" value="1"/>
</dbReference>
<keyword evidence="1" id="KW-0812">Transmembrane</keyword>
<organism evidence="4 5">
    <name type="scientific">Sphingomonas gei</name>
    <dbReference type="NCBI Taxonomy" id="1395960"/>
    <lineage>
        <taxon>Bacteria</taxon>
        <taxon>Pseudomonadati</taxon>
        <taxon>Pseudomonadota</taxon>
        <taxon>Alphaproteobacteria</taxon>
        <taxon>Sphingomonadales</taxon>
        <taxon>Sphingomonadaceae</taxon>
        <taxon>Sphingomonas</taxon>
    </lineage>
</organism>
<dbReference type="EMBL" id="SRXT01000005">
    <property type="protein sequence ID" value="TGX52816.1"/>
    <property type="molecule type" value="Genomic_DNA"/>
</dbReference>
<name>A0A4S1XD27_9SPHN</name>
<gene>
    <name evidence="4" type="ORF">E5A73_14355</name>
</gene>
<dbReference type="OrthoDB" id="7207054at2"/>
<sequence>MLSFLGASENVAFVSAIVLMLLIGLVQLVGLGDHIGGDLHADLHADADFNLLSWLGVGQLPLLMLIVVFLAIFGTAGLILQQAMVDSTGAPLGAWIAVPAVTVGALPLTGFAARGLARILPRDYTTAVPLEALIGRSAQVITGRATLGSPARARAEDHHGQAHYVMVEPDQSGQVFEEGERVLLVRREGDLFRAISRGDFHLPRLES</sequence>
<dbReference type="InterPro" id="IPR010840">
    <property type="entry name" value="YqiJ_OB"/>
</dbReference>
<reference evidence="4 5" key="1">
    <citation type="submission" date="2019-04" db="EMBL/GenBank/DDBJ databases">
        <title>Sphingomonas psychrotolerans sp. nov., isolated from soil in the Tianshan Mountains, Xinjiang, China.</title>
        <authorList>
            <person name="Luo Y."/>
            <person name="Sheng H."/>
        </authorList>
    </citation>
    <scope>NUCLEOTIDE SEQUENCE [LARGE SCALE GENOMIC DNA]</scope>
    <source>
        <strain evidence="4 5">ZFGT-11</strain>
    </source>
</reference>
<dbReference type="AlphaFoldDB" id="A0A4S1XD27"/>
<dbReference type="RefSeq" id="WP_135964522.1">
    <property type="nucleotide sequence ID" value="NZ_SRXT01000005.1"/>
</dbReference>
<evidence type="ECO:0000313" key="4">
    <source>
        <dbReference type="EMBL" id="TGX52816.1"/>
    </source>
</evidence>
<feature type="transmembrane region" description="Helical" evidence="1">
    <location>
        <begin position="51"/>
        <end position="80"/>
    </location>
</feature>
<dbReference type="Proteomes" id="UP000306147">
    <property type="component" value="Unassembled WGS sequence"/>
</dbReference>
<evidence type="ECO:0000256" key="1">
    <source>
        <dbReference type="SAM" id="Phobius"/>
    </source>
</evidence>
<feature type="transmembrane region" description="Helical" evidence="1">
    <location>
        <begin position="92"/>
        <end position="113"/>
    </location>
</feature>
<feature type="domain" description="Inner membrane protein YqiJ N-terminal" evidence="3">
    <location>
        <begin position="10"/>
        <end position="109"/>
    </location>
</feature>
<dbReference type="Pfam" id="PF07290">
    <property type="entry name" value="YqiJ_OB"/>
    <property type="match status" value="1"/>
</dbReference>
<protein>
    <submittedName>
        <fullName evidence="4">DUF1449 family protein</fullName>
    </submittedName>
</protein>
<accession>A0A4S1XD27</accession>
<keyword evidence="1" id="KW-1133">Transmembrane helix</keyword>
<proteinExistence type="predicted"/>
<evidence type="ECO:0000259" key="2">
    <source>
        <dbReference type="Pfam" id="PF07290"/>
    </source>
</evidence>
<evidence type="ECO:0000259" key="3">
    <source>
        <dbReference type="Pfam" id="PF21001"/>
    </source>
</evidence>
<feature type="transmembrane region" description="Helical" evidence="1">
    <location>
        <begin position="12"/>
        <end position="31"/>
    </location>
</feature>
<evidence type="ECO:0000313" key="5">
    <source>
        <dbReference type="Proteomes" id="UP000306147"/>
    </source>
</evidence>
<dbReference type="InterPro" id="IPR048376">
    <property type="entry name" value="YqiJ_N"/>
</dbReference>
<keyword evidence="1" id="KW-0472">Membrane</keyword>
<keyword evidence="5" id="KW-1185">Reference proteome</keyword>